<accession>A0A060C5G0</accession>
<dbReference type="EMBL" id="KF123133">
    <property type="protein sequence ID" value="AIA90434.1"/>
    <property type="molecule type" value="Genomic_DNA"/>
</dbReference>
<evidence type="ECO:0000259" key="1">
    <source>
        <dbReference type="Pfam" id="PF06925"/>
    </source>
</evidence>
<dbReference type="InterPro" id="IPR009695">
    <property type="entry name" value="Diacylglyc_glucosyltr_N"/>
</dbReference>
<feature type="domain" description="Diacylglycerol glucosyltransferase N-terminal" evidence="1">
    <location>
        <begin position="18"/>
        <end position="93"/>
    </location>
</feature>
<evidence type="ECO:0000313" key="2">
    <source>
        <dbReference type="EMBL" id="AIA90434.1"/>
    </source>
</evidence>
<reference evidence="2" key="1">
    <citation type="journal article" date="2013" name="Environ. Microbiol.">
        <title>Seasonally variable intestinal metagenomes of the red palm weevil (Rhynchophorus ferrugineus).</title>
        <authorList>
            <person name="Jia S."/>
            <person name="Zhang X."/>
            <person name="Zhang G."/>
            <person name="Yin A."/>
            <person name="Zhang S."/>
            <person name="Li F."/>
            <person name="Wang L."/>
            <person name="Zhao D."/>
            <person name="Yun Q."/>
            <person name="Tala"/>
            <person name="Wang J."/>
            <person name="Sun G."/>
            <person name="Baabdullah M."/>
            <person name="Yu X."/>
            <person name="Hu S."/>
            <person name="Al-Mssallem I.S."/>
            <person name="Yu J."/>
        </authorList>
    </citation>
    <scope>NUCLEOTIDE SEQUENCE</scope>
</reference>
<dbReference type="GO" id="GO:0016758">
    <property type="term" value="F:hexosyltransferase activity"/>
    <property type="evidence" value="ECO:0007669"/>
    <property type="project" value="InterPro"/>
</dbReference>
<dbReference type="Pfam" id="PF06925">
    <property type="entry name" value="MGDG_synth"/>
    <property type="match status" value="1"/>
</dbReference>
<dbReference type="GO" id="GO:0009247">
    <property type="term" value="P:glycolipid biosynthetic process"/>
    <property type="evidence" value="ECO:0007669"/>
    <property type="project" value="InterPro"/>
</dbReference>
<dbReference type="GO" id="GO:0016020">
    <property type="term" value="C:membrane"/>
    <property type="evidence" value="ECO:0007669"/>
    <property type="project" value="GOC"/>
</dbReference>
<dbReference type="AlphaFoldDB" id="A0A060C5G0"/>
<sequence>MDRSSATADRIGLFRRAVRLMRKILDDFRPDVVVSVYPGCHHLLDHLHGKVRRPFVQVVVVTDSLTINRLWHTGYTDWYLAANEATAGVMRARAWRRNASA</sequence>
<proteinExistence type="predicted"/>
<name>A0A060C5G0_9BACT</name>
<organism evidence="2">
    <name type="scientific">uncultured Methylacidiphilum sp</name>
    <dbReference type="NCBI Taxonomy" id="1216061"/>
    <lineage>
        <taxon>Bacteria</taxon>
        <taxon>Pseudomonadati</taxon>
        <taxon>Verrucomicrobiota</taxon>
        <taxon>Methylacidiphilae</taxon>
        <taxon>Methylacidiphilales</taxon>
        <taxon>Methylacidiphilaceae</taxon>
        <taxon>Methylacidiphilum (ex Ratnadevi et al. 2023)</taxon>
        <taxon>environmental samples</taxon>
    </lineage>
</organism>
<protein>
    <submittedName>
        <fullName evidence="2">CAZy families GT28 protein</fullName>
    </submittedName>
</protein>